<dbReference type="Pfam" id="PF26171">
    <property type="entry name" value="Mu_AP3"/>
    <property type="match status" value="1"/>
</dbReference>
<feature type="region of interest" description="Disordered" evidence="7">
    <location>
        <begin position="922"/>
        <end position="960"/>
    </location>
</feature>
<evidence type="ECO:0000256" key="3">
    <source>
        <dbReference type="ARBA" id="ARBA00022448"/>
    </source>
</evidence>
<keyword evidence="4" id="KW-0677">Repeat</keyword>
<dbReference type="InterPro" id="IPR002553">
    <property type="entry name" value="Clathrin/coatomer_adapt-like_N"/>
</dbReference>
<dbReference type="InterPro" id="IPR016024">
    <property type="entry name" value="ARM-type_fold"/>
</dbReference>
<feature type="compositionally biased region" description="Low complexity" evidence="7">
    <location>
        <begin position="801"/>
        <end position="812"/>
    </location>
</feature>
<evidence type="ECO:0000256" key="1">
    <source>
        <dbReference type="ARBA" id="ARBA00004308"/>
    </source>
</evidence>
<dbReference type="PANTHER" id="PTHR22781:SF12">
    <property type="entry name" value="AP-3 COMPLEX SUBUNIT DELTA-1"/>
    <property type="match status" value="1"/>
</dbReference>
<dbReference type="Pfam" id="PF06375">
    <property type="entry name" value="AP3D1"/>
    <property type="match status" value="1"/>
</dbReference>
<evidence type="ECO:0000256" key="2">
    <source>
        <dbReference type="ARBA" id="ARBA00006613"/>
    </source>
</evidence>
<dbReference type="GO" id="GO:0048490">
    <property type="term" value="P:anterograde synaptic vesicle transport"/>
    <property type="evidence" value="ECO:0007669"/>
    <property type="project" value="TreeGrafter"/>
</dbReference>
<evidence type="ECO:0000313" key="9">
    <source>
        <dbReference type="EMBL" id="JAP50233.1"/>
    </source>
</evidence>
<dbReference type="InterPro" id="IPR017105">
    <property type="entry name" value="AP3_complex_dsu"/>
</dbReference>
<name>A0A0X3PEM1_SCHSO</name>
<dbReference type="GO" id="GO:0043195">
    <property type="term" value="C:terminal bouton"/>
    <property type="evidence" value="ECO:0007669"/>
    <property type="project" value="TreeGrafter"/>
</dbReference>
<feature type="region of interest" description="Disordered" evidence="7">
    <location>
        <begin position="1010"/>
        <end position="1050"/>
    </location>
</feature>
<dbReference type="AlphaFoldDB" id="A0A0X3PEM1"/>
<comment type="similarity">
    <text evidence="2">Belongs to the adaptor complexes large subunit family.</text>
</comment>
<dbReference type="GO" id="GO:0016182">
    <property type="term" value="P:synaptic vesicle budding from endosome"/>
    <property type="evidence" value="ECO:0007669"/>
    <property type="project" value="TreeGrafter"/>
</dbReference>
<dbReference type="InterPro" id="IPR011989">
    <property type="entry name" value="ARM-like"/>
</dbReference>
<proteinExistence type="inferred from homology"/>
<dbReference type="InterPro" id="IPR010474">
    <property type="entry name" value="AP3D_dom_metazoa"/>
</dbReference>
<dbReference type="EMBL" id="GEEE01012992">
    <property type="protein sequence ID" value="JAP50233.1"/>
    <property type="molecule type" value="Transcribed_RNA"/>
</dbReference>
<dbReference type="SUPFAM" id="SSF48371">
    <property type="entry name" value="ARM repeat"/>
    <property type="match status" value="1"/>
</dbReference>
<feature type="region of interest" description="Disordered" evidence="7">
    <location>
        <begin position="1063"/>
        <end position="1082"/>
    </location>
</feature>
<dbReference type="InterPro" id="IPR058898">
    <property type="entry name" value="Mu_AP3"/>
</dbReference>
<dbReference type="GO" id="GO:0030123">
    <property type="term" value="C:AP-3 adaptor complex"/>
    <property type="evidence" value="ECO:0007669"/>
    <property type="project" value="InterPro"/>
</dbReference>
<dbReference type="GO" id="GO:0006623">
    <property type="term" value="P:protein targeting to vacuole"/>
    <property type="evidence" value="ECO:0007669"/>
    <property type="project" value="TreeGrafter"/>
</dbReference>
<evidence type="ECO:0000259" key="8">
    <source>
        <dbReference type="SMART" id="SM01354"/>
    </source>
</evidence>
<dbReference type="PANTHER" id="PTHR22781">
    <property type="entry name" value="DELTA ADAPTIN-RELATED"/>
    <property type="match status" value="1"/>
</dbReference>
<reference evidence="9" key="1">
    <citation type="submission" date="2016-01" db="EMBL/GenBank/DDBJ databases">
        <title>Reference transcriptome for the parasite Schistocephalus solidus: insights into the molecular evolution of parasitism.</title>
        <authorList>
            <person name="Hebert F.O."/>
            <person name="Grambauer S."/>
            <person name="Barber I."/>
            <person name="Landry C.R."/>
            <person name="Aubin-Horth N."/>
        </authorList>
    </citation>
    <scope>NUCLEOTIDE SEQUENCE</scope>
</reference>
<dbReference type="Gene3D" id="1.25.10.10">
    <property type="entry name" value="Leucine-rich Repeat Variant"/>
    <property type="match status" value="1"/>
</dbReference>
<keyword evidence="6" id="KW-0472">Membrane</keyword>
<keyword evidence="5" id="KW-0653">Protein transport</keyword>
<dbReference type="Pfam" id="PF01602">
    <property type="entry name" value="Adaptin_N"/>
    <property type="match status" value="1"/>
</dbReference>
<dbReference type="GO" id="GO:0010008">
    <property type="term" value="C:endosome membrane"/>
    <property type="evidence" value="ECO:0007669"/>
    <property type="project" value="TreeGrafter"/>
</dbReference>
<dbReference type="GO" id="GO:0098830">
    <property type="term" value="C:presynaptic endosome"/>
    <property type="evidence" value="ECO:0007669"/>
    <property type="project" value="TreeGrafter"/>
</dbReference>
<feature type="region of interest" description="Disordered" evidence="7">
    <location>
        <begin position="784"/>
        <end position="837"/>
    </location>
</feature>
<protein>
    <recommendedName>
        <fullName evidence="8">AP-3 complex subunit delta domain-containing protein</fullName>
    </recommendedName>
</protein>
<organism evidence="9">
    <name type="scientific">Schistocephalus solidus</name>
    <name type="common">Tapeworm</name>
    <dbReference type="NCBI Taxonomy" id="70667"/>
    <lineage>
        <taxon>Eukaryota</taxon>
        <taxon>Metazoa</taxon>
        <taxon>Spiralia</taxon>
        <taxon>Lophotrochozoa</taxon>
        <taxon>Platyhelminthes</taxon>
        <taxon>Cestoda</taxon>
        <taxon>Eucestoda</taxon>
        <taxon>Diphyllobothriidea</taxon>
        <taxon>Diphyllobothriidae</taxon>
        <taxon>Schistocephalus</taxon>
    </lineage>
</organism>
<dbReference type="GO" id="GO:0006896">
    <property type="term" value="P:Golgi to vacuole transport"/>
    <property type="evidence" value="ECO:0007669"/>
    <property type="project" value="TreeGrafter"/>
</dbReference>
<dbReference type="SMART" id="SM01354">
    <property type="entry name" value="BLVR"/>
    <property type="match status" value="1"/>
</dbReference>
<gene>
    <name evidence="9" type="ORF">TR157471</name>
</gene>
<evidence type="ECO:0000256" key="6">
    <source>
        <dbReference type="ARBA" id="ARBA00023136"/>
    </source>
</evidence>
<feature type="compositionally biased region" description="Low complexity" evidence="7">
    <location>
        <begin position="890"/>
        <end position="902"/>
    </location>
</feature>
<evidence type="ECO:0000256" key="4">
    <source>
        <dbReference type="ARBA" id="ARBA00022737"/>
    </source>
</evidence>
<dbReference type="GO" id="GO:1904115">
    <property type="term" value="C:axon cytoplasm"/>
    <property type="evidence" value="ECO:0007669"/>
    <property type="project" value="GOC"/>
</dbReference>
<keyword evidence="3" id="KW-0813">Transport</keyword>
<comment type="subcellular location">
    <subcellularLocation>
        <location evidence="1">Endomembrane system</location>
    </subcellularLocation>
</comment>
<feature type="domain" description="AP-3 complex subunit delta" evidence="8">
    <location>
        <begin position="847"/>
        <end position="997"/>
    </location>
</feature>
<feature type="region of interest" description="Disordered" evidence="7">
    <location>
        <begin position="863"/>
        <end position="910"/>
    </location>
</feature>
<dbReference type="GO" id="GO:0048499">
    <property type="term" value="P:synaptic vesicle membrane organization"/>
    <property type="evidence" value="ECO:0007669"/>
    <property type="project" value="TreeGrafter"/>
</dbReference>
<feature type="compositionally biased region" description="Basic and acidic residues" evidence="7">
    <location>
        <begin position="1063"/>
        <end position="1075"/>
    </location>
</feature>
<feature type="compositionally biased region" description="Polar residues" evidence="7">
    <location>
        <begin position="1022"/>
        <end position="1032"/>
    </location>
</feature>
<evidence type="ECO:0000256" key="5">
    <source>
        <dbReference type="ARBA" id="ARBA00022927"/>
    </source>
</evidence>
<feature type="region of interest" description="Disordered" evidence="7">
    <location>
        <begin position="711"/>
        <end position="736"/>
    </location>
</feature>
<dbReference type="GO" id="GO:0098943">
    <property type="term" value="P:neurotransmitter receptor transport, postsynaptic endosome to lysosome"/>
    <property type="evidence" value="ECO:0007669"/>
    <property type="project" value="TreeGrafter"/>
</dbReference>
<evidence type="ECO:0000256" key="7">
    <source>
        <dbReference type="SAM" id="MobiDB-lite"/>
    </source>
</evidence>
<accession>A0A0X3PEM1</accession>
<sequence>MKMKADSYRGMFGFTEAFNFHQNRCLWWNRYTTECQPTLQSFRYIAQKNTSPSRAHWRTVTAAMAFAAVKTTIERAFGKTLSDLIRGIRAHKEDETKYIVECIDEIKQELRSGNISVKANAVTKLAYLQMLGYDISWAAFNIVEVMSSTKFSFKRVGYLAASQSFGEGTDVLMLTTNLIRKDLNSGKLYDTSVALSGMSCFMTTDLARDLCTDILALTSSPKPYIRKKAVLLLYKVFLKHPEALRASFPRLREKLEDPDPGVQSAAVNVICELARKNPQNYLSLSPLFFKLMNTSTNNWVLIKIIKLFGALTPLEPRLGKKLIEPLTNLIHSTSAMSLLYECINTVLAVLISISSGVPDDNASIQLCVQKLRILIEDSDQNLKYLGLLAMNKILKHHPRSVQTHNDLILNCLEDKDESIRLRALDLLHGMVTKKNLIEIVKNLVRHLNSPNTSAHFRSELVSTIIKICSQDNYCYIASFQWYVSVLVELAQLNENKNGELISNQLLDVTVRVAAVRAFAVSQMDILLRTFKTMTNDSRRSRMHEVIYAAAWICGEFSSFLEEPQTTLEAMLDDASLSNLRGHIQSVLVLNVLKLYCKVTAKWFAEAIGVDDFHGEEPFNLNNSAVETVDVPDLLDRFLDLTNGLLEKMTLFVHSADLEVQERAVSIHQLLRLVAKRLSKLRVQVCAPAEKPVLDIVDITTAAPAFDLLSLGEEGTQPPAGGKNTMKDAPESGALPSSDLVRNTLSALQALVAELCLLFAGELNPVAAKAQRKVPVPEGLDLDAWINEPPPLPQPLTPAGNPSSSLKSSPSSKSKTRTKGDVSLPAKNTGNAIFGGLLEPESRPKVQLSEVDLERLRKERLQMQEANPHYLKSKDSSGQSLSSTADPAPSPSCTESPTSSRSAVPRLISSDRLAMELQKEFRRLETKKTKNSGQRNKGGLQRVSKSAADLGDEDADLSSTPQVSTVLDLPEGVTLHELDSPEELDPNDPHRLLDIKLDIPLEPELHSVKKAPAKKRVPRKATETSAAISSKQGVRNRERKTTKLSSVTSTEGAKAKHGEYLIFDSDRPSSSKEKRATPMVSTVPTTSHDLLLVPSPNANLSNDIDPWPQPPNGVGPTISEKEFIELLSSTPARLTGSAKAKVRCPAAAQAIAAGNPLQPIFQDLLSRIQREQFQVVESVDLNASVYAGSQAQPACLLLKLSAATGSLNIEVKATTTTSAEEYLQRTKRVAKSFKP</sequence>